<keyword evidence="3" id="KW-0812">Transmembrane</keyword>
<name>A0A706K1Y9_SALTM</name>
<dbReference type="AlphaFoldDB" id="A0A706K1Y9"/>
<keyword evidence="3" id="KW-0564">Palmitate</keyword>
<dbReference type="Gene3D" id="1.20.1600.10">
    <property type="entry name" value="Outer membrane efflux proteins (OEP)"/>
    <property type="match status" value="1"/>
</dbReference>
<dbReference type="GO" id="GO:0015562">
    <property type="term" value="F:efflux transmembrane transporter activity"/>
    <property type="evidence" value="ECO:0007669"/>
    <property type="project" value="InterPro"/>
</dbReference>
<dbReference type="SUPFAM" id="SSF56954">
    <property type="entry name" value="Outer membrane efflux proteins (OEP)"/>
    <property type="match status" value="1"/>
</dbReference>
<keyword evidence="3" id="KW-0472">Membrane</keyword>
<accession>A0A706K1Y9</accession>
<evidence type="ECO:0000256" key="3">
    <source>
        <dbReference type="RuleBase" id="RU362097"/>
    </source>
</evidence>
<keyword evidence="3" id="KW-0449">Lipoprotein</keyword>
<dbReference type="Gene3D" id="2.20.200.10">
    <property type="entry name" value="Outer membrane efflux proteins (OEP)"/>
    <property type="match status" value="1"/>
</dbReference>
<evidence type="ECO:0000313" key="4">
    <source>
        <dbReference type="EMBL" id="HAC9176099.1"/>
    </source>
</evidence>
<dbReference type="EMBL" id="DAANBS010000069">
    <property type="protein sequence ID" value="HAC9176099.1"/>
    <property type="molecule type" value="Genomic_DNA"/>
</dbReference>
<dbReference type="InterPro" id="IPR003423">
    <property type="entry name" value="OMP_efflux"/>
</dbReference>
<dbReference type="PANTHER" id="PTHR30203">
    <property type="entry name" value="OUTER MEMBRANE CATION EFFLUX PROTEIN"/>
    <property type="match status" value="1"/>
</dbReference>
<reference evidence="4" key="2">
    <citation type="submission" date="2019-01" db="EMBL/GenBank/DDBJ databases">
        <authorList>
            <consortium name="NCBI Pathogen Detection Project"/>
        </authorList>
    </citation>
    <scope>NUCLEOTIDE SEQUENCE</scope>
    <source>
        <strain evidence="4">L01134-16</strain>
    </source>
</reference>
<keyword evidence="3" id="KW-1134">Transmembrane beta strand</keyword>
<protein>
    <submittedName>
        <fullName evidence="4">Efflux transporter outer membrane subunit</fullName>
    </submittedName>
</protein>
<dbReference type="InterPro" id="IPR010131">
    <property type="entry name" value="MdtP/NodT-like"/>
</dbReference>
<sequence length="485" mass="52464">MLFTFFSVALLAGCTLTPDYQRPDAPISAQWPGTVQSTAPSQAIADLPWQDLFADPKLRQIIQMALDNNRDLRIAILNIEKARAQYRIQRADLIPNVSASGSQTAQRTPASVSVAGVGGVTRAYALDVGISSYELDLFGRLRSLNEEALQNFFATEQTRRATHISLIAEIAGNYLTLAADMEQQKLAYNTLQSRQRSYELISEKRQAGNASTVELRQAQSELEDARAQALNADNQVANDRNALELLVGAPLPAKLLPMTGALGSMLAISSIPPGLPSDLLHNRPDILAAEHMLLAANADIGAARAAFFPSISLTASAGRASNDLSALFDHGGRSWSFIPLINLPIFSGGRLTAQLEVSKVQRDIAVAEYEQSIQSAFREVADALAQRAVADGQYAAQQQRADAAKDANDLIELRYQNGVTSYLDVLDSQRTLYSAQQSAIQAKLAQRTNLVTLYKVLGGGWSDQNQANDKNAPSDPTSNGEPRSK</sequence>
<comment type="caution">
    <text evidence="4">The sequence shown here is derived from an EMBL/GenBank/DDBJ whole genome shotgun (WGS) entry which is preliminary data.</text>
</comment>
<dbReference type="NCBIfam" id="TIGR01845">
    <property type="entry name" value="outer_NodT"/>
    <property type="match status" value="1"/>
</dbReference>
<dbReference type="PANTHER" id="PTHR30203:SF32">
    <property type="entry name" value="CATION EFFLUX SYSTEM PROTEIN CUSC"/>
    <property type="match status" value="1"/>
</dbReference>
<proteinExistence type="inferred from homology"/>
<organism evidence="4">
    <name type="scientific">Salmonella typhimurium</name>
    <dbReference type="NCBI Taxonomy" id="90371"/>
    <lineage>
        <taxon>Bacteria</taxon>
        <taxon>Pseudomonadati</taxon>
        <taxon>Pseudomonadota</taxon>
        <taxon>Gammaproteobacteria</taxon>
        <taxon>Enterobacterales</taxon>
        <taxon>Enterobacteriaceae</taxon>
        <taxon>Salmonella</taxon>
    </lineage>
</organism>
<evidence type="ECO:0000256" key="1">
    <source>
        <dbReference type="ARBA" id="ARBA00004459"/>
    </source>
</evidence>
<reference evidence="4" key="1">
    <citation type="journal article" date="2018" name="Genome Biol.">
        <title>SKESA: strategic k-mer extension for scrupulous assemblies.</title>
        <authorList>
            <person name="Souvorov A."/>
            <person name="Agarwala R."/>
            <person name="Lipman D.J."/>
        </authorList>
    </citation>
    <scope>NUCLEOTIDE SEQUENCE</scope>
    <source>
        <strain evidence="4">L01134-16</strain>
    </source>
</reference>
<comment type="similarity">
    <text evidence="2 3">Belongs to the outer membrane factor (OMF) (TC 1.B.17) family.</text>
</comment>
<dbReference type="GO" id="GO:0009279">
    <property type="term" value="C:cell outer membrane"/>
    <property type="evidence" value="ECO:0007669"/>
    <property type="project" value="UniProtKB-SubCell"/>
</dbReference>
<dbReference type="Pfam" id="PF02321">
    <property type="entry name" value="OEP"/>
    <property type="match status" value="2"/>
</dbReference>
<gene>
    <name evidence="4" type="ORF">G0J66_25765</name>
</gene>
<evidence type="ECO:0000256" key="2">
    <source>
        <dbReference type="ARBA" id="ARBA00007613"/>
    </source>
</evidence>
<comment type="subcellular location">
    <subcellularLocation>
        <location evidence="1 3">Cell outer membrane</location>
        <topology evidence="1 3">Lipid-anchor</topology>
    </subcellularLocation>
</comment>